<dbReference type="InterPro" id="IPR018638">
    <property type="entry name" value="DUF2061_membrane"/>
</dbReference>
<sequence>MQDTHLRSIAKGISWRFNATFITTVISYALTGEITVALSIGALEFIIKVFWYYLHERIWIAIPFGRKASAGS</sequence>
<name>A0A136LZ05_9BACT</name>
<proteinExistence type="predicted"/>
<organism evidence="2 3">
    <name type="scientific">candidate division WS6 bacterium OLB20</name>
    <dbReference type="NCBI Taxonomy" id="1617426"/>
    <lineage>
        <taxon>Bacteria</taxon>
        <taxon>Candidatus Dojkabacteria</taxon>
    </lineage>
</organism>
<feature type="domain" description="DUF2061" evidence="1">
    <location>
        <begin position="9"/>
        <end position="59"/>
    </location>
</feature>
<evidence type="ECO:0000313" key="3">
    <source>
        <dbReference type="Proteomes" id="UP000070457"/>
    </source>
</evidence>
<gene>
    <name evidence="2" type="ORF">TR69_WS6001000848</name>
</gene>
<reference evidence="2 3" key="1">
    <citation type="submission" date="2015-02" db="EMBL/GenBank/DDBJ databases">
        <title>Improved understanding of the partial-nitritation anammox process through 23 genomes representing the majority of the microbial community.</title>
        <authorList>
            <person name="Speth D.R."/>
            <person name="In T Zandt M."/>
            <person name="Guerrero Cruz S."/>
            <person name="Jetten M.S."/>
            <person name="Dutilh B.E."/>
        </authorList>
    </citation>
    <scope>NUCLEOTIDE SEQUENCE [LARGE SCALE GENOMIC DNA]</scope>
    <source>
        <strain evidence="2">OLB20</strain>
    </source>
</reference>
<dbReference type="AlphaFoldDB" id="A0A136LZ05"/>
<accession>A0A136LZ05</accession>
<protein>
    <recommendedName>
        <fullName evidence="1">DUF2061 domain-containing protein</fullName>
    </recommendedName>
</protein>
<comment type="caution">
    <text evidence="2">The sequence shown here is derived from an EMBL/GenBank/DDBJ whole genome shotgun (WGS) entry which is preliminary data.</text>
</comment>
<dbReference type="EMBL" id="JYNZ01000003">
    <property type="protein sequence ID" value="KXK26827.1"/>
    <property type="molecule type" value="Genomic_DNA"/>
</dbReference>
<evidence type="ECO:0000313" key="2">
    <source>
        <dbReference type="EMBL" id="KXK26827.1"/>
    </source>
</evidence>
<dbReference type="STRING" id="1617426.TR69_WS6001000848"/>
<evidence type="ECO:0000259" key="1">
    <source>
        <dbReference type="Pfam" id="PF09834"/>
    </source>
</evidence>
<dbReference type="Proteomes" id="UP000070457">
    <property type="component" value="Unassembled WGS sequence"/>
</dbReference>
<dbReference type="Pfam" id="PF09834">
    <property type="entry name" value="DUF2061"/>
    <property type="match status" value="1"/>
</dbReference>